<accession>A0ABQ1GFR2</accession>
<protein>
    <submittedName>
        <fullName evidence="1">Uncharacterized protein</fullName>
    </submittedName>
</protein>
<dbReference type="EMBL" id="BMDW01000005">
    <property type="protein sequence ID" value="GGA42733.1"/>
    <property type="molecule type" value="Genomic_DNA"/>
</dbReference>
<name>A0ABQ1GFR2_9SPHN</name>
<evidence type="ECO:0000313" key="2">
    <source>
        <dbReference type="Proteomes" id="UP000618591"/>
    </source>
</evidence>
<proteinExistence type="predicted"/>
<reference evidence="2" key="1">
    <citation type="journal article" date="2019" name="Int. J. Syst. Evol. Microbiol.">
        <title>The Global Catalogue of Microorganisms (GCM) 10K type strain sequencing project: providing services to taxonomists for standard genome sequencing and annotation.</title>
        <authorList>
            <consortium name="The Broad Institute Genomics Platform"/>
            <consortium name="The Broad Institute Genome Sequencing Center for Infectious Disease"/>
            <person name="Wu L."/>
            <person name="Ma J."/>
        </authorList>
    </citation>
    <scope>NUCLEOTIDE SEQUENCE [LARGE SCALE GENOMIC DNA]</scope>
    <source>
        <strain evidence="2">CGMCC 1.10106</strain>
    </source>
</reference>
<dbReference type="Proteomes" id="UP000618591">
    <property type="component" value="Unassembled WGS sequence"/>
</dbReference>
<organism evidence="1 2">
    <name type="scientific">Sphingomonas psychrolutea</name>
    <dbReference type="NCBI Taxonomy" id="1259676"/>
    <lineage>
        <taxon>Bacteria</taxon>
        <taxon>Pseudomonadati</taxon>
        <taxon>Pseudomonadota</taxon>
        <taxon>Alphaproteobacteria</taxon>
        <taxon>Sphingomonadales</taxon>
        <taxon>Sphingomonadaceae</taxon>
        <taxon>Sphingomonas</taxon>
    </lineage>
</organism>
<gene>
    <name evidence="1" type="ORF">GCM10011395_11300</name>
</gene>
<keyword evidence="2" id="KW-1185">Reference proteome</keyword>
<comment type="caution">
    <text evidence="1">The sequence shown here is derived from an EMBL/GenBank/DDBJ whole genome shotgun (WGS) entry which is preliminary data.</text>
</comment>
<sequence length="64" mass="7074">MVSMANKTSEGIGLRIDQAEILRKLMRAPWGVRCGKRYRGARRASGVMLGTLKRGASLDSRQLV</sequence>
<evidence type="ECO:0000313" key="1">
    <source>
        <dbReference type="EMBL" id="GGA42733.1"/>
    </source>
</evidence>